<evidence type="ECO:0000313" key="7">
    <source>
        <dbReference type="EMBL" id="ROO25323.1"/>
    </source>
</evidence>
<evidence type="ECO:0000256" key="1">
    <source>
        <dbReference type="ARBA" id="ARBA00004370"/>
    </source>
</evidence>
<accession>A0A423PIF2</accession>
<dbReference type="AlphaFoldDB" id="A0A423PIF2"/>
<keyword evidence="4 5" id="KW-0472">Membrane</keyword>
<dbReference type="Gene3D" id="2.30.30.60">
    <property type="match status" value="1"/>
</dbReference>
<feature type="transmembrane region" description="Helical" evidence="5">
    <location>
        <begin position="54"/>
        <end position="71"/>
    </location>
</feature>
<dbReference type="PANTHER" id="PTHR30566:SF25">
    <property type="entry name" value="INNER MEMBRANE PROTEIN"/>
    <property type="match status" value="1"/>
</dbReference>
<protein>
    <submittedName>
        <fullName evidence="7">Small mechanosensitive ion channel protein MscS</fullName>
    </submittedName>
</protein>
<feature type="domain" description="Mechanosensitive ion channel MscS" evidence="6">
    <location>
        <begin position="183"/>
        <end position="249"/>
    </location>
</feature>
<evidence type="ECO:0000313" key="8">
    <source>
        <dbReference type="Proteomes" id="UP000283993"/>
    </source>
</evidence>
<feature type="transmembrane region" description="Helical" evidence="5">
    <location>
        <begin position="91"/>
        <end position="114"/>
    </location>
</feature>
<reference evidence="7 8" key="1">
    <citation type="submission" date="2013-10" db="EMBL/GenBank/DDBJ databases">
        <title>Salinisphaera orenii MK-B5 Genome Sequencing.</title>
        <authorList>
            <person name="Lai Q."/>
            <person name="Li C."/>
            <person name="Shao Z."/>
        </authorList>
    </citation>
    <scope>NUCLEOTIDE SEQUENCE [LARGE SCALE GENOMIC DNA]</scope>
    <source>
        <strain evidence="7 8">MK-B5</strain>
    </source>
</reference>
<name>A0A423PIF2_9GAMM</name>
<evidence type="ECO:0000256" key="3">
    <source>
        <dbReference type="ARBA" id="ARBA00022989"/>
    </source>
</evidence>
<comment type="subcellular location">
    <subcellularLocation>
        <location evidence="1">Membrane</location>
    </subcellularLocation>
</comment>
<evidence type="ECO:0000256" key="5">
    <source>
        <dbReference type="SAM" id="Phobius"/>
    </source>
</evidence>
<comment type="caution">
    <text evidence="7">The sequence shown here is derived from an EMBL/GenBank/DDBJ whole genome shotgun (WGS) entry which is preliminary data.</text>
</comment>
<evidence type="ECO:0000259" key="6">
    <source>
        <dbReference type="Pfam" id="PF00924"/>
    </source>
</evidence>
<keyword evidence="3 5" id="KW-1133">Transmembrane helix</keyword>
<feature type="transmembrane region" description="Helical" evidence="5">
    <location>
        <begin position="134"/>
        <end position="155"/>
    </location>
</feature>
<dbReference type="InterPro" id="IPR023408">
    <property type="entry name" value="MscS_beta-dom_sf"/>
</dbReference>
<gene>
    <name evidence="7" type="ORF">SAOR_12255</name>
</gene>
<feature type="transmembrane region" description="Helical" evidence="5">
    <location>
        <begin position="161"/>
        <end position="180"/>
    </location>
</feature>
<dbReference type="GO" id="GO:0008381">
    <property type="term" value="F:mechanosensitive monoatomic ion channel activity"/>
    <property type="evidence" value="ECO:0007669"/>
    <property type="project" value="UniProtKB-ARBA"/>
</dbReference>
<dbReference type="EMBL" id="AYKH01000034">
    <property type="protein sequence ID" value="ROO25323.1"/>
    <property type="molecule type" value="Genomic_DNA"/>
</dbReference>
<feature type="transmembrane region" description="Helical" evidence="5">
    <location>
        <begin position="12"/>
        <end position="33"/>
    </location>
</feature>
<dbReference type="PANTHER" id="PTHR30566">
    <property type="entry name" value="YNAI-RELATED MECHANOSENSITIVE ION CHANNEL"/>
    <property type="match status" value="1"/>
</dbReference>
<dbReference type="Pfam" id="PF00924">
    <property type="entry name" value="MS_channel_2nd"/>
    <property type="match status" value="1"/>
</dbReference>
<keyword evidence="8" id="KW-1185">Reference proteome</keyword>
<dbReference type="Gene3D" id="1.10.287.1260">
    <property type="match status" value="1"/>
</dbReference>
<dbReference type="InterPro" id="IPR010920">
    <property type="entry name" value="LSM_dom_sf"/>
</dbReference>
<dbReference type="RefSeq" id="WP_123631689.1">
    <property type="nucleotide sequence ID" value="NZ_AYKH01000034.1"/>
</dbReference>
<evidence type="ECO:0000256" key="4">
    <source>
        <dbReference type="ARBA" id="ARBA00023136"/>
    </source>
</evidence>
<dbReference type="Proteomes" id="UP000283993">
    <property type="component" value="Unassembled WGS sequence"/>
</dbReference>
<dbReference type="GO" id="GO:0016020">
    <property type="term" value="C:membrane"/>
    <property type="evidence" value="ECO:0007669"/>
    <property type="project" value="UniProtKB-SubCell"/>
</dbReference>
<evidence type="ECO:0000256" key="2">
    <source>
        <dbReference type="ARBA" id="ARBA00022692"/>
    </source>
</evidence>
<proteinExistence type="predicted"/>
<dbReference type="InterPro" id="IPR006685">
    <property type="entry name" value="MscS_channel_2nd"/>
</dbReference>
<dbReference type="SUPFAM" id="SSF50182">
    <property type="entry name" value="Sm-like ribonucleoproteins"/>
    <property type="match status" value="1"/>
</dbReference>
<keyword evidence="2 5" id="KW-0812">Transmembrane</keyword>
<organism evidence="7 8">
    <name type="scientific">Salinisphaera orenii MK-B5</name>
    <dbReference type="NCBI Taxonomy" id="856730"/>
    <lineage>
        <taxon>Bacteria</taxon>
        <taxon>Pseudomonadati</taxon>
        <taxon>Pseudomonadota</taxon>
        <taxon>Gammaproteobacteria</taxon>
        <taxon>Salinisphaerales</taxon>
        <taxon>Salinisphaeraceae</taxon>
        <taxon>Salinisphaera</taxon>
    </lineage>
</organism>
<sequence length="367" mass="40650">MFEGIDPAVSAWVMTTATALIAALAATAGYALLIKLGYRLIQRRAIARDFLEQCDTAGGVVIFLLTLQAVWHAADDGVPWIAATRHMNSLALILALTWAALKATAAIGDVIVRLNPAIDGRHHAARKLETQARFLTRGLTVLIAIIGISAALMTFPSIRQLGTSLLASAGIGGIILGFAARPVLTNLLAGLQIALSQPFRIEDVLKFKDEWCWVEEVTTTYVVLRTWDLRRLVVPLQWFIENPFENWTRRPTSLMGPVFMWLDYRMPVAPLRAAFERMLEADAAWDRTIGTTQVVEAGEHAMQIRFLMSAGDSVELWHLRCRMREALLDFVQREYPDYLPNVRARLSEAPVPTAATPAAEVGDRPPD</sequence>